<sequence>MTVTTLHILALNMPVDTRHTHLTRQQGARPDLPPLAEWIGVADLDTDLIEMFPIEDLAGMPLSSYAEAAFELEEDAMAEAAARMDALQGSVLLVPSSAVDRTPKPGAKATLIASLPMARADHAAELPAASLARKPPARATPAETGRAGSTGTVLLGLLLAAALALLIWWVLR</sequence>
<dbReference type="OrthoDB" id="7875742at2"/>
<proteinExistence type="predicted"/>
<keyword evidence="1" id="KW-0812">Transmembrane</keyword>
<evidence type="ECO:0000313" key="3">
    <source>
        <dbReference type="Proteomes" id="UP000281343"/>
    </source>
</evidence>
<evidence type="ECO:0000256" key="1">
    <source>
        <dbReference type="SAM" id="Phobius"/>
    </source>
</evidence>
<keyword evidence="1" id="KW-1133">Transmembrane helix</keyword>
<keyword evidence="3" id="KW-1185">Reference proteome</keyword>
<dbReference type="AlphaFoldDB" id="A0A3L9Y4L1"/>
<name>A0A3L9Y4L1_9RHOB</name>
<organism evidence="2 3">
    <name type="scientific">Rhodophyticola porphyridii</name>
    <dbReference type="NCBI Taxonomy" id="1852017"/>
    <lineage>
        <taxon>Bacteria</taxon>
        <taxon>Pseudomonadati</taxon>
        <taxon>Pseudomonadota</taxon>
        <taxon>Alphaproteobacteria</taxon>
        <taxon>Rhodobacterales</taxon>
        <taxon>Roseobacteraceae</taxon>
        <taxon>Rhodophyticola</taxon>
    </lineage>
</organism>
<evidence type="ECO:0000313" key="2">
    <source>
        <dbReference type="EMBL" id="RMA43699.1"/>
    </source>
</evidence>
<dbReference type="RefSeq" id="WP_121896289.1">
    <property type="nucleotide sequence ID" value="NZ_RCNT01000001.1"/>
</dbReference>
<gene>
    <name evidence="2" type="ORF">D9R08_01865</name>
</gene>
<dbReference type="Proteomes" id="UP000281343">
    <property type="component" value="Unassembled WGS sequence"/>
</dbReference>
<comment type="caution">
    <text evidence="2">The sequence shown here is derived from an EMBL/GenBank/DDBJ whole genome shotgun (WGS) entry which is preliminary data.</text>
</comment>
<protein>
    <recommendedName>
        <fullName evidence="4">Aspartate carbamoyltransferase catalytic subunit</fullName>
    </recommendedName>
</protein>
<keyword evidence="1" id="KW-0472">Membrane</keyword>
<feature type="transmembrane region" description="Helical" evidence="1">
    <location>
        <begin position="153"/>
        <end position="171"/>
    </location>
</feature>
<dbReference type="EMBL" id="RCNT01000001">
    <property type="protein sequence ID" value="RMA43699.1"/>
    <property type="molecule type" value="Genomic_DNA"/>
</dbReference>
<reference evidence="2 3" key="1">
    <citation type="submission" date="2018-10" db="EMBL/GenBank/DDBJ databases">
        <authorList>
            <person name="Jung H.S."/>
            <person name="Jeon C.O."/>
        </authorList>
    </citation>
    <scope>NUCLEOTIDE SEQUENCE [LARGE SCALE GENOMIC DNA]</scope>
    <source>
        <strain evidence="2 3">MA-7-27</strain>
    </source>
</reference>
<evidence type="ECO:0008006" key="4">
    <source>
        <dbReference type="Google" id="ProtNLM"/>
    </source>
</evidence>
<accession>A0A3L9Y4L1</accession>